<dbReference type="EMBL" id="JAXOGL010000020">
    <property type="protein sequence ID" value="MDZ5598603.1"/>
    <property type="molecule type" value="Genomic_DNA"/>
</dbReference>
<dbReference type="EMBL" id="JARQBI010000013">
    <property type="protein sequence ID" value="MDT2796948.1"/>
    <property type="molecule type" value="Genomic_DNA"/>
</dbReference>
<dbReference type="Proteomes" id="UP001290582">
    <property type="component" value="Unassembled WGS sequence"/>
</dbReference>
<dbReference type="Proteomes" id="UP001255696">
    <property type="component" value="Unassembled WGS sequence"/>
</dbReference>
<proteinExistence type="predicted"/>
<name>A0A0I9WR24_9ENTE</name>
<sequence length="87" mass="10012">MPVSDKTKLTHRLKRAEGQIRGVLKMIEEEKECIDIVTQLSAARSSIDRVMGLLVAENFRKCLEEECENPEEREAKINQAIQLIMKK</sequence>
<dbReference type="EMBL" id="JABAFV010000009">
    <property type="protein sequence ID" value="NME49944.1"/>
    <property type="molecule type" value="Genomic_DNA"/>
</dbReference>
<dbReference type="CDD" id="cd10155">
    <property type="entry name" value="BsYrkD-like_DUF156"/>
    <property type="match status" value="1"/>
</dbReference>
<dbReference type="Proteomes" id="UP000196074">
    <property type="component" value="Unassembled WGS sequence"/>
</dbReference>
<dbReference type="InterPro" id="IPR003735">
    <property type="entry name" value="Metal_Tscrpt_repr"/>
</dbReference>
<dbReference type="InterPro" id="IPR038390">
    <property type="entry name" value="Metal_Tscrpt_repr_sf"/>
</dbReference>
<accession>A0A0I9WR24</accession>
<dbReference type="GO" id="GO:0046872">
    <property type="term" value="F:metal ion binding"/>
    <property type="evidence" value="ECO:0007669"/>
    <property type="project" value="InterPro"/>
</dbReference>
<reference evidence="4" key="2">
    <citation type="journal article" date="2018" name="BMC Genomics">
        <title>Whole genome sequencing and function prediction of 133 gut anaerobes isolated from chicken caecum in pure cultures.</title>
        <authorList>
            <person name="Medvecky M."/>
            <person name="Cejkova D."/>
            <person name="Polansky O."/>
            <person name="Karasova D."/>
            <person name="Kubasova T."/>
            <person name="Cizek A."/>
            <person name="Rychlik I."/>
        </authorList>
    </citation>
    <scope>NUCLEOTIDE SEQUENCE</scope>
    <source>
        <strain evidence="4">An144</strain>
    </source>
</reference>
<reference evidence="5" key="1">
    <citation type="submission" date="2017-04" db="EMBL/GenBank/DDBJ databases">
        <title>Function of individual gut microbiota members based on whole genome sequencing of pure cultures obtained from chicken caecum.</title>
        <authorList>
            <person name="Medvecky M."/>
            <person name="Cejkova D."/>
            <person name="Polansky O."/>
            <person name="Karasova D."/>
            <person name="Kubasova T."/>
            <person name="Cizek A."/>
            <person name="Rychlik I."/>
        </authorList>
    </citation>
    <scope>NUCLEOTIDE SEQUENCE [LARGE SCALE GENOMIC DNA]</scope>
    <source>
        <strain evidence="5">An144</strain>
    </source>
</reference>
<dbReference type="PANTHER" id="PTHR33677">
    <property type="entry name" value="TRANSCRIPTIONAL REPRESSOR FRMR-RELATED"/>
    <property type="match status" value="1"/>
</dbReference>
<dbReference type="AlphaFoldDB" id="A0A0I9WR24"/>
<evidence type="ECO:0000313" key="6">
    <source>
        <dbReference type="Proteomes" id="UP000588071"/>
    </source>
</evidence>
<evidence type="ECO:0000313" key="5">
    <source>
        <dbReference type="Proteomes" id="UP000196074"/>
    </source>
</evidence>
<evidence type="ECO:0000313" key="4">
    <source>
        <dbReference type="EMBL" id="OUQ10246.1"/>
    </source>
</evidence>
<evidence type="ECO:0000313" key="3">
    <source>
        <dbReference type="EMBL" id="NME49944.1"/>
    </source>
</evidence>
<reference evidence="2" key="5">
    <citation type="submission" date="2023-12" db="EMBL/GenBank/DDBJ databases">
        <title>Molecular genomic analyses of Enterococcus cecorum from sepsis oubreaks in broilers.</title>
        <authorList>
            <person name="Rhoads D."/>
            <person name="Alrubaye A."/>
        </authorList>
    </citation>
    <scope>NUCLEOTIDE SEQUENCE</scope>
    <source>
        <strain evidence="2">1755</strain>
    </source>
</reference>
<evidence type="ECO:0000313" key="1">
    <source>
        <dbReference type="EMBL" id="MDT2796948.1"/>
    </source>
</evidence>
<dbReference type="GO" id="GO:0003677">
    <property type="term" value="F:DNA binding"/>
    <property type="evidence" value="ECO:0007669"/>
    <property type="project" value="InterPro"/>
</dbReference>
<organism evidence="3 6">
    <name type="scientific">Enterococcus cecorum</name>
    <dbReference type="NCBI Taxonomy" id="44008"/>
    <lineage>
        <taxon>Bacteria</taxon>
        <taxon>Bacillati</taxon>
        <taxon>Bacillota</taxon>
        <taxon>Bacilli</taxon>
        <taxon>Lactobacillales</taxon>
        <taxon>Enterococcaceae</taxon>
        <taxon>Enterococcus</taxon>
    </lineage>
</organism>
<gene>
    <name evidence="4" type="ORF">B5E88_06770</name>
    <name evidence="3" type="ORF">HF857_06795</name>
    <name evidence="1" type="ORF">P7H47_06785</name>
    <name evidence="2" type="ORF">U1294_10260</name>
</gene>
<dbReference type="GeneID" id="60872744"/>
<comment type="caution">
    <text evidence="3">The sequence shown here is derived from an EMBL/GenBank/DDBJ whole genome shotgun (WGS) entry which is preliminary data.</text>
</comment>
<reference evidence="1" key="4">
    <citation type="submission" date="2023-03" db="EMBL/GenBank/DDBJ databases">
        <authorList>
            <person name="Shen W."/>
            <person name="Cai J."/>
        </authorList>
    </citation>
    <scope>NUCLEOTIDE SEQUENCE</scope>
    <source>
        <strain evidence="1">B245-2</strain>
    </source>
</reference>
<dbReference type="PANTHER" id="PTHR33677:SF5">
    <property type="entry name" value="TRANSCRIPTIONAL REPRESSOR FRMR"/>
    <property type="match status" value="1"/>
</dbReference>
<reference evidence="3 6" key="3">
    <citation type="submission" date="2020-04" db="EMBL/GenBank/DDBJ databases">
        <authorList>
            <person name="Hitch T.C.A."/>
            <person name="Wylensek D."/>
            <person name="Clavel T."/>
        </authorList>
    </citation>
    <scope>NUCLEOTIDE SEQUENCE [LARGE SCALE GENOMIC DNA]</scope>
    <source>
        <strain evidence="3 6">WCA-380-WT-3C</strain>
    </source>
</reference>
<dbReference type="EMBL" id="NFLC01000011">
    <property type="protein sequence ID" value="OUQ10246.1"/>
    <property type="molecule type" value="Genomic_DNA"/>
</dbReference>
<dbReference type="Gene3D" id="1.20.58.1000">
    <property type="entry name" value="Metal-sensitive repressor, helix protomer"/>
    <property type="match status" value="1"/>
</dbReference>
<dbReference type="GO" id="GO:0045892">
    <property type="term" value="P:negative regulation of DNA-templated transcription"/>
    <property type="evidence" value="ECO:0007669"/>
    <property type="project" value="UniProtKB-ARBA"/>
</dbReference>
<dbReference type="Proteomes" id="UP000588071">
    <property type="component" value="Unassembled WGS sequence"/>
</dbReference>
<dbReference type="Pfam" id="PF02583">
    <property type="entry name" value="Trns_repr_metal"/>
    <property type="match status" value="1"/>
</dbReference>
<evidence type="ECO:0000313" key="2">
    <source>
        <dbReference type="EMBL" id="MDZ5598603.1"/>
    </source>
</evidence>
<dbReference type="RefSeq" id="WP_016250628.1">
    <property type="nucleotide sequence ID" value="NZ_AP035890.1"/>
</dbReference>
<protein>
    <submittedName>
        <fullName evidence="3">Metal-sensitive transcriptional regulator</fullName>
    </submittedName>
</protein>